<dbReference type="Gene3D" id="3.40.50.300">
    <property type="entry name" value="P-loop containing nucleotide triphosphate hydrolases"/>
    <property type="match status" value="1"/>
</dbReference>
<feature type="coiled-coil region" evidence="1">
    <location>
        <begin position="212"/>
        <end position="239"/>
    </location>
</feature>
<gene>
    <name evidence="3" type="ORF">QO001_000424</name>
</gene>
<accession>A0AAJ1TIY9</accession>
<comment type="caution">
    <text evidence="3">The sequence shown here is derived from an EMBL/GenBank/DDBJ whole genome shotgun (WGS) entry which is preliminary data.</text>
</comment>
<feature type="coiled-coil region" evidence="1">
    <location>
        <begin position="328"/>
        <end position="355"/>
    </location>
</feature>
<keyword evidence="1" id="KW-0175">Coiled coil</keyword>
<feature type="domain" description="DUF2326" evidence="2">
    <location>
        <begin position="432"/>
        <end position="563"/>
    </location>
</feature>
<evidence type="ECO:0000313" key="4">
    <source>
        <dbReference type="Proteomes" id="UP001223420"/>
    </source>
</evidence>
<dbReference type="Proteomes" id="UP001223420">
    <property type="component" value="Unassembled WGS sequence"/>
</dbReference>
<proteinExistence type="predicted"/>
<sequence length="572" mass="65669">MMLIERLYTEPATIDPIVFTAGVNVILGESDVTSSKNNGVGKSLCIEFLNFALLKRKTESRVARIPKESFDPRNLICVDFRLHGIGYTIKRSLEEAEHPRIIVDGRETVYAKLKDATDFLTGRLFPDQDEQVGFREILGPLIRDERSEFKSIVGCFDTKARIPDNYAPHLMLLGIDLGIYRAIKGIQRELDAIATEEARIKDSVRLVRQKDLDDARSDLNALDEEVETIRQGIDALENAPAYDIVKGEILDIEDRMSDLRRSKDVLVQRAANLAPIALEPGIDSGEIRDFYDQLRAGLGTSIVRELAEVITFKSKIEQFQRHLLDEKSRVVDVEIRNLNKQLAELDRRYAKLVAVLDQKGQLRNLRQTYASFQAKSDELGQLKSFFSRYDQLLIERQTKKSEIEAERLALQASISAAADRLRSFERTILAIHQFIQGNRKASFEVRTTPRKHVVDIVLRIDDDGSHSVEREKVFIYDIALLLNDYTKSRHPGLLVHDNIFDVDDDTLRKSLEFILTRARLDENKQYILTLNVDRIEHAREEVWYYELEQSVVASFTKSNRFLKAQYQEVGRE</sequence>
<evidence type="ECO:0000313" key="3">
    <source>
        <dbReference type="EMBL" id="MDQ0541516.1"/>
    </source>
</evidence>
<evidence type="ECO:0000256" key="1">
    <source>
        <dbReference type="SAM" id="Coils"/>
    </source>
</evidence>
<organism evidence="3 4">
    <name type="scientific">Methylobacterium brachiatum</name>
    <dbReference type="NCBI Taxonomy" id="269660"/>
    <lineage>
        <taxon>Bacteria</taxon>
        <taxon>Pseudomonadati</taxon>
        <taxon>Pseudomonadota</taxon>
        <taxon>Alphaproteobacteria</taxon>
        <taxon>Hyphomicrobiales</taxon>
        <taxon>Methylobacteriaceae</taxon>
        <taxon>Methylobacterium</taxon>
    </lineage>
</organism>
<name>A0AAJ1TIY9_9HYPH</name>
<dbReference type="AlphaFoldDB" id="A0AAJ1TIY9"/>
<dbReference type="InterPro" id="IPR018760">
    <property type="entry name" value="DUF2326"/>
</dbReference>
<dbReference type="EMBL" id="JAUSWL010000001">
    <property type="protein sequence ID" value="MDQ0541516.1"/>
    <property type="molecule type" value="Genomic_DNA"/>
</dbReference>
<reference evidence="3" key="1">
    <citation type="submission" date="2023-07" db="EMBL/GenBank/DDBJ databases">
        <title>Genomic Encyclopedia of Type Strains, Phase IV (KMG-IV): sequencing the most valuable type-strain genomes for metagenomic binning, comparative biology and taxonomic classification.</title>
        <authorList>
            <person name="Goeker M."/>
        </authorList>
    </citation>
    <scope>NUCLEOTIDE SEQUENCE</scope>
    <source>
        <strain evidence="3">DSM 19569</strain>
    </source>
</reference>
<evidence type="ECO:0000259" key="2">
    <source>
        <dbReference type="Pfam" id="PF10088"/>
    </source>
</evidence>
<dbReference type="Pfam" id="PF10088">
    <property type="entry name" value="DUF2326"/>
    <property type="match status" value="1"/>
</dbReference>
<dbReference type="InterPro" id="IPR027417">
    <property type="entry name" value="P-loop_NTPase"/>
</dbReference>
<protein>
    <submittedName>
        <fullName evidence="3">Uncharacterized protein YydD (DUF2326 family)</fullName>
    </submittedName>
</protein>